<dbReference type="RefSeq" id="WP_120260759.1">
    <property type="nucleotide sequence ID" value="NZ_RAPY01000004.1"/>
</dbReference>
<dbReference type="InterPro" id="IPR013189">
    <property type="entry name" value="Glyco_hydro_32_C"/>
</dbReference>
<dbReference type="PROSITE" id="PS00609">
    <property type="entry name" value="GLYCOSYL_HYDROL_F32"/>
    <property type="match status" value="1"/>
</dbReference>
<feature type="domain" description="Glycosyl hydrolase family 32 C-terminal" evidence="7">
    <location>
        <begin position="420"/>
        <end position="521"/>
    </location>
</feature>
<organism evidence="8 9">
    <name type="scientific">Sphingobacterium detergens</name>
    <dbReference type="NCBI Taxonomy" id="1145106"/>
    <lineage>
        <taxon>Bacteria</taxon>
        <taxon>Pseudomonadati</taxon>
        <taxon>Bacteroidota</taxon>
        <taxon>Sphingobacteriia</taxon>
        <taxon>Sphingobacteriales</taxon>
        <taxon>Sphingobacteriaceae</taxon>
        <taxon>Sphingobacterium</taxon>
    </lineage>
</organism>
<dbReference type="SUPFAM" id="SSF49899">
    <property type="entry name" value="Concanavalin A-like lectins/glucanases"/>
    <property type="match status" value="1"/>
</dbReference>
<evidence type="ECO:0000259" key="7">
    <source>
        <dbReference type="Pfam" id="PF08244"/>
    </source>
</evidence>
<evidence type="ECO:0000256" key="5">
    <source>
        <dbReference type="SAM" id="SignalP"/>
    </source>
</evidence>
<evidence type="ECO:0000313" key="9">
    <source>
        <dbReference type="Proteomes" id="UP000286246"/>
    </source>
</evidence>
<dbReference type="OrthoDB" id="9759709at2"/>
<dbReference type="InterPro" id="IPR013320">
    <property type="entry name" value="ConA-like_dom_sf"/>
</dbReference>
<dbReference type="GO" id="GO:0005987">
    <property type="term" value="P:sucrose catabolic process"/>
    <property type="evidence" value="ECO:0007669"/>
    <property type="project" value="TreeGrafter"/>
</dbReference>
<evidence type="ECO:0000256" key="2">
    <source>
        <dbReference type="ARBA" id="ARBA00022801"/>
    </source>
</evidence>
<dbReference type="InterPro" id="IPR023296">
    <property type="entry name" value="Glyco_hydro_beta-prop_sf"/>
</dbReference>
<comment type="caution">
    <text evidence="8">The sequence shown here is derived from an EMBL/GenBank/DDBJ whole genome shotgun (WGS) entry which is preliminary data.</text>
</comment>
<evidence type="ECO:0000256" key="3">
    <source>
        <dbReference type="ARBA" id="ARBA00023295"/>
    </source>
</evidence>
<dbReference type="Pfam" id="PF00251">
    <property type="entry name" value="Glyco_hydro_32N"/>
    <property type="match status" value="1"/>
</dbReference>
<feature type="chain" id="PRO_5019242372" evidence="5">
    <location>
        <begin position="21"/>
        <end position="560"/>
    </location>
</feature>
<sequence length="560" mass="64205">MKRTLMLLIGVLTFVFHANGQTSGTQTFYVSHRYLKIPVKNGAPKRNVELWLNNEKVRWFDVELADSVYDWIAYLDIEKWKGQSLKLSISNPDRNSQGFNSFEQVDLQDDNAVYTEKERGQIHFSPKRGWLNDPNGLVFFKGQYHLFFQHNPYGTSWGNMHWGHAVSSDLIHWKELGEALYPDESGVMFSGGAVVDTKNSSGLGNNNLMVPMVLFYTAAEQSWKQGLAYSLDGKEFKKLPNHILDKISTGNRDPKVIWHRPSARWVLTLYVEEEHGQHSMHLFTSKDMKTWEFASKVYGGKGNDRYLFECPEFFELAVDDDPKQKKWILTGANSQYAIGSFDGKKFTPEAERLFSQYGRDYYAAQTFSNEPLGRRIEVGWWRTHTNQGATAFNQSMSIPMELKLKTTEKGIRLFREPVAELQNLRKDQLHIGQISLKAGKLNQLQHFSGDVAELKLLITPKSARNIQINVRGLVMNYNVATEEMVVDNVRAIVPLRDGKLVLRLFVDRTGLELFAQNGEIYMPINYNFDHNNLQYGISVSNGQAVLDQADLYTLKSIWSD</sequence>
<dbReference type="CDD" id="cd18622">
    <property type="entry name" value="GH32_Inu-like"/>
    <property type="match status" value="1"/>
</dbReference>
<dbReference type="SUPFAM" id="SSF75005">
    <property type="entry name" value="Arabinanase/levansucrase/invertase"/>
    <property type="match status" value="1"/>
</dbReference>
<dbReference type="Proteomes" id="UP000286246">
    <property type="component" value="Unassembled WGS sequence"/>
</dbReference>
<gene>
    <name evidence="8" type="ORF">DFQ12_4072</name>
</gene>
<dbReference type="InterPro" id="IPR001362">
    <property type="entry name" value="Glyco_hydro_32"/>
</dbReference>
<dbReference type="InterPro" id="IPR018053">
    <property type="entry name" value="Glyco_hydro_32_AS"/>
</dbReference>
<dbReference type="EMBL" id="RAPY01000004">
    <property type="protein sequence ID" value="RKE46914.1"/>
    <property type="molecule type" value="Genomic_DNA"/>
</dbReference>
<dbReference type="Pfam" id="PF08244">
    <property type="entry name" value="Glyco_hydro_32C"/>
    <property type="match status" value="1"/>
</dbReference>
<dbReference type="Gene3D" id="2.115.10.20">
    <property type="entry name" value="Glycosyl hydrolase domain, family 43"/>
    <property type="match status" value="1"/>
</dbReference>
<protein>
    <submittedName>
        <fullName evidence="8">Fructan beta-fructosidase</fullName>
    </submittedName>
</protein>
<dbReference type="SMART" id="SM00640">
    <property type="entry name" value="Glyco_32"/>
    <property type="match status" value="1"/>
</dbReference>
<keyword evidence="3 4" id="KW-0326">Glycosidase</keyword>
<dbReference type="AlphaFoldDB" id="A0A420AQZ2"/>
<dbReference type="GO" id="GO:0005737">
    <property type="term" value="C:cytoplasm"/>
    <property type="evidence" value="ECO:0007669"/>
    <property type="project" value="TreeGrafter"/>
</dbReference>
<name>A0A420AQZ2_SPHD1</name>
<evidence type="ECO:0000256" key="1">
    <source>
        <dbReference type="ARBA" id="ARBA00009902"/>
    </source>
</evidence>
<keyword evidence="2 4" id="KW-0378">Hydrolase</keyword>
<accession>A0A420AQZ2</accession>
<keyword evidence="9" id="KW-1185">Reference proteome</keyword>
<dbReference type="GO" id="GO:0004575">
    <property type="term" value="F:sucrose alpha-glucosidase activity"/>
    <property type="evidence" value="ECO:0007669"/>
    <property type="project" value="TreeGrafter"/>
</dbReference>
<reference evidence="8 9" key="1">
    <citation type="submission" date="2018-09" db="EMBL/GenBank/DDBJ databases">
        <title>Genomic Encyclopedia of Type Strains, Phase III (KMG-III): the genomes of soil and plant-associated and newly described type strains.</title>
        <authorList>
            <person name="Whitman W."/>
        </authorList>
    </citation>
    <scope>NUCLEOTIDE SEQUENCE [LARGE SCALE GENOMIC DNA]</scope>
    <source>
        <strain evidence="8 9">CECT 7938</strain>
    </source>
</reference>
<evidence type="ECO:0000256" key="4">
    <source>
        <dbReference type="RuleBase" id="RU362110"/>
    </source>
</evidence>
<dbReference type="InterPro" id="IPR013148">
    <property type="entry name" value="Glyco_hydro_32_N"/>
</dbReference>
<keyword evidence="5" id="KW-0732">Signal</keyword>
<feature type="signal peptide" evidence="5">
    <location>
        <begin position="1"/>
        <end position="20"/>
    </location>
</feature>
<evidence type="ECO:0000313" key="8">
    <source>
        <dbReference type="EMBL" id="RKE46914.1"/>
    </source>
</evidence>
<feature type="domain" description="Glycosyl hydrolase family 32 N-terminal" evidence="6">
    <location>
        <begin position="123"/>
        <end position="409"/>
    </location>
</feature>
<comment type="similarity">
    <text evidence="1 4">Belongs to the glycosyl hydrolase 32 family.</text>
</comment>
<dbReference type="Gene3D" id="2.60.120.560">
    <property type="entry name" value="Exo-inulinase, domain 1"/>
    <property type="match status" value="1"/>
</dbReference>
<dbReference type="PANTHER" id="PTHR42800">
    <property type="entry name" value="EXOINULINASE INUD (AFU_ORTHOLOGUE AFUA_5G00480)"/>
    <property type="match status" value="1"/>
</dbReference>
<proteinExistence type="inferred from homology"/>
<dbReference type="PANTHER" id="PTHR42800:SF1">
    <property type="entry name" value="EXOINULINASE INUD (AFU_ORTHOLOGUE AFUA_5G00480)"/>
    <property type="match status" value="1"/>
</dbReference>
<evidence type="ECO:0000259" key="6">
    <source>
        <dbReference type="Pfam" id="PF00251"/>
    </source>
</evidence>